<feature type="region of interest" description="Disordered" evidence="12">
    <location>
        <begin position="35"/>
        <end position="60"/>
    </location>
</feature>
<name>R9P4V7_PSEHS</name>
<dbReference type="RefSeq" id="XP_012186737.1">
    <property type="nucleotide sequence ID" value="XM_012331347.1"/>
</dbReference>
<keyword evidence="8" id="KW-0449">Lipoprotein</keyword>
<evidence type="ECO:0000256" key="10">
    <source>
        <dbReference type="ARBA" id="ARBA00048048"/>
    </source>
</evidence>
<evidence type="ECO:0000256" key="12">
    <source>
        <dbReference type="SAM" id="MobiDB-lite"/>
    </source>
</evidence>
<evidence type="ECO:0000256" key="1">
    <source>
        <dbReference type="ARBA" id="ARBA00004127"/>
    </source>
</evidence>
<evidence type="ECO:0000256" key="5">
    <source>
        <dbReference type="ARBA" id="ARBA00022989"/>
    </source>
</evidence>
<feature type="transmembrane region" description="Helical" evidence="11">
    <location>
        <begin position="290"/>
        <end position="308"/>
    </location>
</feature>
<dbReference type="PROSITE" id="PS50216">
    <property type="entry name" value="DHHC"/>
    <property type="match status" value="1"/>
</dbReference>
<comment type="domain">
    <text evidence="11">The DHHC domain is required for palmitoyltransferase activity.</text>
</comment>
<evidence type="ECO:0000256" key="3">
    <source>
        <dbReference type="ARBA" id="ARBA00022679"/>
    </source>
</evidence>
<comment type="similarity">
    <text evidence="2 11">Belongs to the DHHC palmitoyltransferase family.</text>
</comment>
<dbReference type="GeneID" id="24106016"/>
<protein>
    <recommendedName>
        <fullName evidence="11">Palmitoyltransferase</fullName>
        <ecNumber evidence="11">2.3.1.225</ecNumber>
    </recommendedName>
</protein>
<evidence type="ECO:0000256" key="7">
    <source>
        <dbReference type="ARBA" id="ARBA00023139"/>
    </source>
</evidence>
<accession>R9P4V7</accession>
<feature type="transmembrane region" description="Helical" evidence="11">
    <location>
        <begin position="329"/>
        <end position="349"/>
    </location>
</feature>
<dbReference type="GO" id="GO:0005783">
    <property type="term" value="C:endoplasmic reticulum"/>
    <property type="evidence" value="ECO:0007669"/>
    <property type="project" value="TreeGrafter"/>
</dbReference>
<dbReference type="PANTHER" id="PTHR22883">
    <property type="entry name" value="ZINC FINGER DHHC DOMAIN CONTAINING PROTEIN"/>
    <property type="match status" value="1"/>
</dbReference>
<keyword evidence="3 11" id="KW-0808">Transferase</keyword>
<dbReference type="GO" id="GO:0019706">
    <property type="term" value="F:protein-cysteine S-palmitoyltransferase activity"/>
    <property type="evidence" value="ECO:0007669"/>
    <property type="project" value="UniProtKB-EC"/>
</dbReference>
<organism evidence="14 15">
    <name type="scientific">Pseudozyma hubeiensis (strain SY62)</name>
    <name type="common">Yeast</name>
    <dbReference type="NCBI Taxonomy" id="1305764"/>
    <lineage>
        <taxon>Eukaryota</taxon>
        <taxon>Fungi</taxon>
        <taxon>Dikarya</taxon>
        <taxon>Basidiomycota</taxon>
        <taxon>Ustilaginomycotina</taxon>
        <taxon>Ustilaginomycetes</taxon>
        <taxon>Ustilaginales</taxon>
        <taxon>Ustilaginaceae</taxon>
        <taxon>Pseudozyma</taxon>
    </lineage>
</organism>
<dbReference type="OrthoDB" id="302728at2759"/>
<reference evidence="15" key="1">
    <citation type="journal article" date="2013" name="Genome Announc.">
        <title>Draft genome sequence of the basidiomycetous yeast-like fungus Pseudozyma hubeiensis SY62, which produces an abundant amount of the biosurfactant mannosylerythritol lipids.</title>
        <authorList>
            <person name="Konishi M."/>
            <person name="Hatada Y."/>
            <person name="Horiuchi J."/>
        </authorList>
    </citation>
    <scope>NUCLEOTIDE SEQUENCE [LARGE SCALE GENOMIC DNA]</scope>
    <source>
        <strain evidence="15">SY62</strain>
    </source>
</reference>
<comment type="catalytic activity">
    <reaction evidence="10 11">
        <text>L-cysteinyl-[protein] + hexadecanoyl-CoA = S-hexadecanoyl-L-cysteinyl-[protein] + CoA</text>
        <dbReference type="Rhea" id="RHEA:36683"/>
        <dbReference type="Rhea" id="RHEA-COMP:10131"/>
        <dbReference type="Rhea" id="RHEA-COMP:11032"/>
        <dbReference type="ChEBI" id="CHEBI:29950"/>
        <dbReference type="ChEBI" id="CHEBI:57287"/>
        <dbReference type="ChEBI" id="CHEBI:57379"/>
        <dbReference type="ChEBI" id="CHEBI:74151"/>
        <dbReference type="EC" id="2.3.1.225"/>
    </reaction>
</comment>
<feature type="transmembrane region" description="Helical" evidence="11">
    <location>
        <begin position="243"/>
        <end position="262"/>
    </location>
</feature>
<evidence type="ECO:0000256" key="2">
    <source>
        <dbReference type="ARBA" id="ARBA00008574"/>
    </source>
</evidence>
<dbReference type="PANTHER" id="PTHR22883:SF301">
    <property type="entry name" value="PALMITOYLTRANSFERASE ZDHHC12"/>
    <property type="match status" value="1"/>
</dbReference>
<proteinExistence type="inferred from homology"/>
<dbReference type="InterPro" id="IPR001594">
    <property type="entry name" value="Palmitoyltrfase_DHHC"/>
</dbReference>
<evidence type="ECO:0000256" key="4">
    <source>
        <dbReference type="ARBA" id="ARBA00022692"/>
    </source>
</evidence>
<sequence>MLSTIGESGDTQCGLREHMSLRQRPVGVIGSRNMADQAASSPSDHPIPAHDGTPPRPSPRKRIRLNRVLGRIVPLILLIYTAFTYDLVIHRYAFRYLFLQQNRILLPVVWLLPTHGLLLLALRSYLYVFFAHDAEVHGQKISWLRRRLGAVFPSPSLARHQSSTSLGASLSTLLSHSSDLDVHISLCQPNGQPILCNRDACRDRPKSLRTRHCGDCGICRLGFDHHCAWFDNDVTSPATLRHFIGFLLSIPPLYLLGLAPLFTTAWRVVRSIHALSSTNVELRERWWRRWYSWIGGPAYRYLVGWGWAASKWAKMKEARLPHETVRAPVLVALGAAFALIAVALAANSIGNLCQGKLTIDVERHKAFHKLQQRLQKLQAAGKDGHEAKMVLIRQKMDSLAPVQFFKVSWKEQGKTERREEIVRLSVDQGLLFQGSTWDNLRYFLWSNSETNHAWSLSDSALRSVLEETSLAF</sequence>
<dbReference type="HOGENOM" id="CLU_578880_0_0_1"/>
<dbReference type="eggNOG" id="ENOG502S387">
    <property type="taxonomic scope" value="Eukaryota"/>
</dbReference>
<comment type="subcellular location">
    <subcellularLocation>
        <location evidence="1">Endomembrane system</location>
        <topology evidence="1">Multi-pass membrane protein</topology>
    </subcellularLocation>
</comment>
<keyword evidence="6 11" id="KW-0472">Membrane</keyword>
<dbReference type="AlphaFoldDB" id="R9P4V7"/>
<feature type="transmembrane region" description="Helical" evidence="11">
    <location>
        <begin position="68"/>
        <end position="88"/>
    </location>
</feature>
<dbReference type="EC" id="2.3.1.225" evidence="11"/>
<dbReference type="Pfam" id="PF01529">
    <property type="entry name" value="DHHC"/>
    <property type="match status" value="1"/>
</dbReference>
<keyword evidence="7" id="KW-0564">Palmitate</keyword>
<evidence type="ECO:0000256" key="11">
    <source>
        <dbReference type="RuleBase" id="RU079119"/>
    </source>
</evidence>
<evidence type="ECO:0000256" key="8">
    <source>
        <dbReference type="ARBA" id="ARBA00023288"/>
    </source>
</evidence>
<keyword evidence="15" id="KW-1185">Reference proteome</keyword>
<dbReference type="GO" id="GO:0005794">
    <property type="term" value="C:Golgi apparatus"/>
    <property type="evidence" value="ECO:0007669"/>
    <property type="project" value="TreeGrafter"/>
</dbReference>
<gene>
    <name evidence="14" type="ORF">PHSY_000713</name>
</gene>
<dbReference type="GO" id="GO:0006612">
    <property type="term" value="P:protein targeting to membrane"/>
    <property type="evidence" value="ECO:0007669"/>
    <property type="project" value="TreeGrafter"/>
</dbReference>
<dbReference type="InterPro" id="IPR039859">
    <property type="entry name" value="PFA4/ZDH16/20/ERF2-like"/>
</dbReference>
<evidence type="ECO:0000313" key="14">
    <source>
        <dbReference type="EMBL" id="GAC93150.1"/>
    </source>
</evidence>
<keyword evidence="4 11" id="KW-0812">Transmembrane</keyword>
<evidence type="ECO:0000256" key="9">
    <source>
        <dbReference type="ARBA" id="ARBA00023315"/>
    </source>
</evidence>
<keyword evidence="9 11" id="KW-0012">Acyltransferase</keyword>
<feature type="domain" description="Palmitoyltransferase DHHC" evidence="13">
    <location>
        <begin position="204"/>
        <end position="326"/>
    </location>
</feature>
<evidence type="ECO:0000259" key="13">
    <source>
        <dbReference type="Pfam" id="PF01529"/>
    </source>
</evidence>
<evidence type="ECO:0000256" key="6">
    <source>
        <dbReference type="ARBA" id="ARBA00023136"/>
    </source>
</evidence>
<keyword evidence="5 11" id="KW-1133">Transmembrane helix</keyword>
<evidence type="ECO:0000313" key="15">
    <source>
        <dbReference type="Proteomes" id="UP000014071"/>
    </source>
</evidence>
<dbReference type="EMBL" id="DF238772">
    <property type="protein sequence ID" value="GAC93150.1"/>
    <property type="molecule type" value="Genomic_DNA"/>
</dbReference>
<dbReference type="Proteomes" id="UP000014071">
    <property type="component" value="Unassembled WGS sequence"/>
</dbReference>